<dbReference type="PANTHER" id="PTHR11257:SF13">
    <property type="entry name" value="GEO07322P1"/>
    <property type="match status" value="1"/>
</dbReference>
<dbReference type="OrthoDB" id="7256944at2759"/>
<organism evidence="2 3">
    <name type="scientific">Danaus chrysippus</name>
    <name type="common">African queen</name>
    <dbReference type="NCBI Taxonomy" id="151541"/>
    <lineage>
        <taxon>Eukaryota</taxon>
        <taxon>Metazoa</taxon>
        <taxon>Ecdysozoa</taxon>
        <taxon>Arthropoda</taxon>
        <taxon>Hexapoda</taxon>
        <taxon>Insecta</taxon>
        <taxon>Pterygota</taxon>
        <taxon>Neoptera</taxon>
        <taxon>Endopterygota</taxon>
        <taxon>Lepidoptera</taxon>
        <taxon>Glossata</taxon>
        <taxon>Ditrysia</taxon>
        <taxon>Papilionoidea</taxon>
        <taxon>Nymphalidae</taxon>
        <taxon>Danainae</taxon>
        <taxon>Danaini</taxon>
        <taxon>Danaina</taxon>
        <taxon>Danaus</taxon>
        <taxon>Anosia</taxon>
    </lineage>
</organism>
<dbReference type="Pfam" id="PF03392">
    <property type="entry name" value="OS-D"/>
    <property type="match status" value="1"/>
</dbReference>
<dbReference type="InterPro" id="IPR036682">
    <property type="entry name" value="OS_D_A10/PebIII_sf"/>
</dbReference>
<evidence type="ECO:0000313" key="2">
    <source>
        <dbReference type="EMBL" id="CAG9563963.1"/>
    </source>
</evidence>
<protein>
    <submittedName>
        <fullName evidence="2">(African queen) hypothetical protein</fullName>
    </submittedName>
</protein>
<proteinExistence type="predicted"/>
<keyword evidence="1" id="KW-0732">Signal</keyword>
<dbReference type="SUPFAM" id="SSF100910">
    <property type="entry name" value="Chemosensory protein Csp2"/>
    <property type="match status" value="1"/>
</dbReference>
<dbReference type="PANTHER" id="PTHR11257">
    <property type="entry name" value="CHEMOSENSORY PROTEIN-RELATED"/>
    <property type="match status" value="1"/>
</dbReference>
<reference evidence="2" key="1">
    <citation type="submission" date="2021-09" db="EMBL/GenBank/DDBJ databases">
        <authorList>
            <person name="Martin H S."/>
        </authorList>
    </citation>
    <scope>NUCLEOTIDE SEQUENCE</scope>
</reference>
<name>A0A8J2VZ40_9NEOP</name>
<dbReference type="Gene3D" id="1.10.2080.10">
    <property type="entry name" value="Insect odorant-binding protein A10/Ejaculatory bulb-specific protein 3"/>
    <property type="match status" value="1"/>
</dbReference>
<accession>A0A8J2VZ40</accession>
<evidence type="ECO:0000256" key="1">
    <source>
        <dbReference type="SAM" id="SignalP"/>
    </source>
</evidence>
<dbReference type="EMBL" id="CAKASE010000050">
    <property type="protein sequence ID" value="CAG9563963.1"/>
    <property type="molecule type" value="Genomic_DNA"/>
</dbReference>
<evidence type="ECO:0000313" key="3">
    <source>
        <dbReference type="Proteomes" id="UP000789524"/>
    </source>
</evidence>
<dbReference type="AlphaFoldDB" id="A0A8J2VZ40"/>
<feature type="signal peptide" evidence="1">
    <location>
        <begin position="1"/>
        <end position="15"/>
    </location>
</feature>
<feature type="chain" id="PRO_5035278198" evidence="1">
    <location>
        <begin position="16"/>
        <end position="123"/>
    </location>
</feature>
<dbReference type="Proteomes" id="UP000789524">
    <property type="component" value="Unassembled WGS sequence"/>
</dbReference>
<comment type="caution">
    <text evidence="2">The sequence shown here is derived from an EMBL/GenBank/DDBJ whole genome shotgun (WGS) entry which is preliminary data.</text>
</comment>
<keyword evidence="3" id="KW-1185">Reference proteome</keyword>
<gene>
    <name evidence="2" type="ORF">DCHRY22_LOCUS5027</name>
</gene>
<dbReference type="InterPro" id="IPR005055">
    <property type="entry name" value="A10/PebIII"/>
</dbReference>
<sequence>MKTVIFLAAIAYVTAAESDYYDLVKLDMPKLSKDPKELKVFVDCVLDKGPCSPLYKTYRDIAQDTVDNRCKKCSDYQRHCYWQFLQGLKAFYPEDYIGFRAKYDPENKYFDDLESLLKNYANE</sequence>